<dbReference type="InterPro" id="IPR013655">
    <property type="entry name" value="PAS_fold_3"/>
</dbReference>
<dbReference type="AlphaFoldDB" id="A0A3M8P714"/>
<dbReference type="PROSITE" id="PS50112">
    <property type="entry name" value="PAS"/>
    <property type="match status" value="2"/>
</dbReference>
<dbReference type="PROSITE" id="PS50887">
    <property type="entry name" value="GGDEF"/>
    <property type="match status" value="1"/>
</dbReference>
<proteinExistence type="predicted"/>
<dbReference type="InterPro" id="IPR052155">
    <property type="entry name" value="Biofilm_reg_signaling"/>
</dbReference>
<dbReference type="SUPFAM" id="SSF55785">
    <property type="entry name" value="PYP-like sensor domain (PAS domain)"/>
    <property type="match status" value="3"/>
</dbReference>
<dbReference type="FunFam" id="3.30.70.270:FF:000001">
    <property type="entry name" value="Diguanylate cyclase domain protein"/>
    <property type="match status" value="1"/>
</dbReference>
<dbReference type="SUPFAM" id="SSF55073">
    <property type="entry name" value="Nucleotide cyclase"/>
    <property type="match status" value="1"/>
</dbReference>
<accession>A0A3M8P714</accession>
<sequence length="559" mass="64317">MYFVEKSVTLDMKQVLMDGVQEMVFVVAVREDAAFVYDFINRAAFEKTHLDETALGKTFQENHSKRTAEFLEEQYRNVLATGESYVYEDSYTSPAGHQHFSESRLTPLFDEAGSCTHVVGVVKDITEEKLAKVEGKEAREWLEESRSRYRSLFHHNADAIFTLDLQGEIVGSNAAAEDLTGFKLDELMGTDLVGYISPGDADRTWHCFRRSIKEILEDCRINVMHQSGEEIGCLIKFSPIEVHQEIVGVYAILKDMRELDKMISKFGESEKRFRIIAENIHDVIVLMSDTGKYLYVSPSSEEIYGYKNTELMNKPPYHNTHDKDKSLLKENFWNAIESRQPKKMQLRIRHKTKGWIWSEVIWSPVFDEQKHFSYMVTIARDISLQKEYEEQLEYFAYHDSLTGLPNRRFFENRLAERFALLHETGETFALMVLDIDNFKDINDRYGHETGDGIIQEFGSRLREVVGERDIAARLGGDEFIVLLSEVETEELAAASGEKFRQAFKAPWHVNEETLRVTSSMGIAIARPTSSFSSLTRVADQAMYASKKDGRDCYRIASDE</sequence>
<dbReference type="InterPro" id="IPR001610">
    <property type="entry name" value="PAC"/>
</dbReference>
<dbReference type="Pfam" id="PF00990">
    <property type="entry name" value="GGDEF"/>
    <property type="match status" value="1"/>
</dbReference>
<dbReference type="PROSITE" id="PS50113">
    <property type="entry name" value="PAC"/>
    <property type="match status" value="2"/>
</dbReference>
<dbReference type="InterPro" id="IPR043128">
    <property type="entry name" value="Rev_trsase/Diguanyl_cyclase"/>
</dbReference>
<dbReference type="InterPro" id="IPR000700">
    <property type="entry name" value="PAS-assoc_C"/>
</dbReference>
<dbReference type="Proteomes" id="UP000275473">
    <property type="component" value="Unassembled WGS sequence"/>
</dbReference>
<dbReference type="InterPro" id="IPR013656">
    <property type="entry name" value="PAS_4"/>
</dbReference>
<dbReference type="InterPro" id="IPR029787">
    <property type="entry name" value="Nucleotide_cyclase"/>
</dbReference>
<feature type="domain" description="GGDEF" evidence="3">
    <location>
        <begin position="426"/>
        <end position="558"/>
    </location>
</feature>
<gene>
    <name evidence="4" type="ORF">EEX84_08295</name>
</gene>
<dbReference type="Pfam" id="PF08447">
    <property type="entry name" value="PAS_3"/>
    <property type="match status" value="1"/>
</dbReference>
<feature type="domain" description="PAS" evidence="1">
    <location>
        <begin position="269"/>
        <end position="339"/>
    </location>
</feature>
<evidence type="ECO:0000259" key="1">
    <source>
        <dbReference type="PROSITE" id="PS50112"/>
    </source>
</evidence>
<dbReference type="InterPro" id="IPR035965">
    <property type="entry name" value="PAS-like_dom_sf"/>
</dbReference>
<dbReference type="PANTHER" id="PTHR44757:SF2">
    <property type="entry name" value="BIOFILM ARCHITECTURE MAINTENANCE PROTEIN MBAA"/>
    <property type="match status" value="1"/>
</dbReference>
<dbReference type="NCBIfam" id="TIGR00254">
    <property type="entry name" value="GGDEF"/>
    <property type="match status" value="1"/>
</dbReference>
<dbReference type="SMART" id="SM00267">
    <property type="entry name" value="GGDEF"/>
    <property type="match status" value="1"/>
</dbReference>
<evidence type="ECO:0000313" key="4">
    <source>
        <dbReference type="EMBL" id="RNF39468.1"/>
    </source>
</evidence>
<feature type="domain" description="PAC" evidence="2">
    <location>
        <begin position="85"/>
        <end position="137"/>
    </location>
</feature>
<dbReference type="EMBL" id="RIAX01000005">
    <property type="protein sequence ID" value="RNF39468.1"/>
    <property type="molecule type" value="Genomic_DNA"/>
</dbReference>
<dbReference type="GO" id="GO:0006355">
    <property type="term" value="P:regulation of DNA-templated transcription"/>
    <property type="evidence" value="ECO:0007669"/>
    <property type="project" value="InterPro"/>
</dbReference>
<dbReference type="InterPro" id="IPR013767">
    <property type="entry name" value="PAS_fold"/>
</dbReference>
<keyword evidence="5" id="KW-1185">Reference proteome</keyword>
<dbReference type="Pfam" id="PF08448">
    <property type="entry name" value="PAS_4"/>
    <property type="match status" value="1"/>
</dbReference>
<dbReference type="Pfam" id="PF00989">
    <property type="entry name" value="PAS"/>
    <property type="match status" value="1"/>
</dbReference>
<evidence type="ECO:0000259" key="3">
    <source>
        <dbReference type="PROSITE" id="PS50887"/>
    </source>
</evidence>
<evidence type="ECO:0000259" key="2">
    <source>
        <dbReference type="PROSITE" id="PS50113"/>
    </source>
</evidence>
<dbReference type="SMART" id="SM00086">
    <property type="entry name" value="PAC"/>
    <property type="match status" value="3"/>
</dbReference>
<dbReference type="InterPro" id="IPR000160">
    <property type="entry name" value="GGDEF_dom"/>
</dbReference>
<organism evidence="4 5">
    <name type="scientific">Planococcus salinus</name>
    <dbReference type="NCBI Taxonomy" id="1848460"/>
    <lineage>
        <taxon>Bacteria</taxon>
        <taxon>Bacillati</taxon>
        <taxon>Bacillota</taxon>
        <taxon>Bacilli</taxon>
        <taxon>Bacillales</taxon>
        <taxon>Caryophanaceae</taxon>
        <taxon>Planococcus</taxon>
    </lineage>
</organism>
<evidence type="ECO:0000313" key="5">
    <source>
        <dbReference type="Proteomes" id="UP000275473"/>
    </source>
</evidence>
<dbReference type="Gene3D" id="3.30.450.20">
    <property type="entry name" value="PAS domain"/>
    <property type="match status" value="3"/>
</dbReference>
<dbReference type="InterPro" id="IPR000014">
    <property type="entry name" value="PAS"/>
</dbReference>
<reference evidence="4 5" key="1">
    <citation type="journal article" date="2018" name="Int. J. Syst. Evol. Microbiol.">
        <title>Planococcus salinus sp. nov., a moderately halophilic bacterium isolated from a saline-alkali soil.</title>
        <authorList>
            <person name="Gan L."/>
        </authorList>
    </citation>
    <scope>NUCLEOTIDE SEQUENCE [LARGE SCALE GENOMIC DNA]</scope>
    <source>
        <strain evidence="4 5">LCB217</strain>
    </source>
</reference>
<dbReference type="NCBIfam" id="TIGR00229">
    <property type="entry name" value="sensory_box"/>
    <property type="match status" value="3"/>
</dbReference>
<protein>
    <submittedName>
        <fullName evidence="4">PAS domain S-box protein</fullName>
    </submittedName>
</protein>
<feature type="domain" description="PAS" evidence="1">
    <location>
        <begin position="145"/>
        <end position="215"/>
    </location>
</feature>
<comment type="caution">
    <text evidence="4">The sequence shown here is derived from an EMBL/GenBank/DDBJ whole genome shotgun (WGS) entry which is preliminary data.</text>
</comment>
<dbReference type="SMART" id="SM00091">
    <property type="entry name" value="PAS"/>
    <property type="match status" value="2"/>
</dbReference>
<dbReference type="Gene3D" id="3.30.70.270">
    <property type="match status" value="1"/>
</dbReference>
<dbReference type="PANTHER" id="PTHR44757">
    <property type="entry name" value="DIGUANYLATE CYCLASE DGCP"/>
    <property type="match status" value="1"/>
</dbReference>
<dbReference type="CDD" id="cd01949">
    <property type="entry name" value="GGDEF"/>
    <property type="match status" value="1"/>
</dbReference>
<feature type="domain" description="PAC" evidence="2">
    <location>
        <begin position="342"/>
        <end position="394"/>
    </location>
</feature>
<dbReference type="CDD" id="cd00130">
    <property type="entry name" value="PAS"/>
    <property type="match status" value="2"/>
</dbReference>
<name>A0A3M8P714_9BACL</name>